<dbReference type="InterPro" id="IPR000573">
    <property type="entry name" value="AconitaseA/IPMdHydase_ssu_swvl"/>
</dbReference>
<comment type="pathway">
    <text evidence="3 10">Amino-acid biosynthesis; L-leucine biosynthesis; L-leucine from 3-methyl-2-oxobutanoate: step 2/4.</text>
</comment>
<dbReference type="GO" id="GO:0009098">
    <property type="term" value="P:L-leucine biosynthetic process"/>
    <property type="evidence" value="ECO:0007669"/>
    <property type="project" value="UniProtKB-UniRule"/>
</dbReference>
<evidence type="ECO:0000256" key="6">
    <source>
        <dbReference type="ARBA" id="ARBA00022430"/>
    </source>
</evidence>
<dbReference type="AlphaFoldDB" id="A0A366HIE0"/>
<gene>
    <name evidence="10" type="primary">leuD</name>
    <name evidence="12" type="ORF">DFR37_102291</name>
</gene>
<evidence type="ECO:0000256" key="4">
    <source>
        <dbReference type="ARBA" id="ARBA00009845"/>
    </source>
</evidence>
<reference evidence="12 13" key="1">
    <citation type="submission" date="2018-06" db="EMBL/GenBank/DDBJ databases">
        <title>Genomic Encyclopedia of Type Strains, Phase IV (KMG-IV): sequencing the most valuable type-strain genomes for metagenomic binning, comparative biology and taxonomic classification.</title>
        <authorList>
            <person name="Goeker M."/>
        </authorList>
    </citation>
    <scope>NUCLEOTIDE SEQUENCE [LARGE SCALE GENOMIC DNA]</scope>
    <source>
        <strain evidence="12 13">DSM 25520</strain>
    </source>
</reference>
<dbReference type="Proteomes" id="UP000253628">
    <property type="component" value="Unassembled WGS sequence"/>
</dbReference>
<evidence type="ECO:0000313" key="13">
    <source>
        <dbReference type="Proteomes" id="UP000253628"/>
    </source>
</evidence>
<comment type="caution">
    <text evidence="12">The sequence shown here is derived from an EMBL/GenBank/DDBJ whole genome shotgun (WGS) entry which is preliminary data.</text>
</comment>
<evidence type="ECO:0000256" key="2">
    <source>
        <dbReference type="ARBA" id="ARBA00002695"/>
    </source>
</evidence>
<comment type="subunit">
    <text evidence="5 10">Heterodimer of LeuC and LeuD.</text>
</comment>
<keyword evidence="13" id="KW-1185">Reference proteome</keyword>
<dbReference type="GO" id="GO:0003861">
    <property type="term" value="F:3-isopropylmalate dehydratase activity"/>
    <property type="evidence" value="ECO:0007669"/>
    <property type="project" value="UniProtKB-UniRule"/>
</dbReference>
<evidence type="ECO:0000256" key="8">
    <source>
        <dbReference type="ARBA" id="ARBA00023239"/>
    </source>
</evidence>
<evidence type="ECO:0000313" key="12">
    <source>
        <dbReference type="EMBL" id="RBP41911.1"/>
    </source>
</evidence>
<dbReference type="EC" id="4.2.1.33" evidence="10"/>
<evidence type="ECO:0000256" key="9">
    <source>
        <dbReference type="ARBA" id="ARBA00023304"/>
    </source>
</evidence>
<sequence length="215" mass="23843">MEAFVSLDGLVAPLDRSNVDTDAIVPKQFLKSIARTGFGAHLFDELRFLDPGELGQDPDTRRKNPAFSLNEPRYAGAQILLTRENFGCGSSREHAPWALHDYGFRALIAPSFADIFYGNCFKNGLLPVVLEAAVVDELFDALRRNVGYRLWIDLPTQTVRAASGQTWAFDVDAARKQSLLAGLDDIAMTLSGIDKIHGYEAVRRQQEPWLFGGVD</sequence>
<keyword evidence="7 10" id="KW-0028">Amino-acid biosynthesis</keyword>
<protein>
    <recommendedName>
        <fullName evidence="10">3-isopropylmalate dehydratase small subunit</fullName>
        <ecNumber evidence="10">4.2.1.33</ecNumber>
    </recommendedName>
    <alternativeName>
        <fullName evidence="10">Alpha-IPM isomerase</fullName>
        <shortName evidence="10">IPMI</shortName>
    </alternativeName>
    <alternativeName>
        <fullName evidence="10">Isopropylmalate isomerase</fullName>
    </alternativeName>
</protein>
<dbReference type="PANTHER" id="PTHR43345">
    <property type="entry name" value="3-ISOPROPYLMALATE DEHYDRATASE SMALL SUBUNIT 2-RELATED-RELATED"/>
    <property type="match status" value="1"/>
</dbReference>
<feature type="domain" description="Aconitase A/isopropylmalate dehydratase small subunit swivel" evidence="11">
    <location>
        <begin position="1"/>
        <end position="131"/>
    </location>
</feature>
<dbReference type="Gene3D" id="3.20.19.10">
    <property type="entry name" value="Aconitase, domain 4"/>
    <property type="match status" value="1"/>
</dbReference>
<dbReference type="NCBIfam" id="NF002458">
    <property type="entry name" value="PRK01641.1"/>
    <property type="match status" value="1"/>
</dbReference>
<comment type="similarity">
    <text evidence="4 10">Belongs to the LeuD family. LeuD type 1 subfamily.</text>
</comment>
<dbReference type="SUPFAM" id="SSF52016">
    <property type="entry name" value="LeuD/IlvD-like"/>
    <property type="match status" value="1"/>
</dbReference>
<proteinExistence type="inferred from homology"/>
<dbReference type="NCBIfam" id="TIGR00171">
    <property type="entry name" value="leuD"/>
    <property type="match status" value="1"/>
</dbReference>
<dbReference type="EMBL" id="QNRQ01000002">
    <property type="protein sequence ID" value="RBP41911.1"/>
    <property type="molecule type" value="Genomic_DNA"/>
</dbReference>
<organism evidence="12 13">
    <name type="scientific">Eoetvoesiella caeni</name>
    <dbReference type="NCBI Taxonomy" id="645616"/>
    <lineage>
        <taxon>Bacteria</taxon>
        <taxon>Pseudomonadati</taxon>
        <taxon>Pseudomonadota</taxon>
        <taxon>Betaproteobacteria</taxon>
        <taxon>Burkholderiales</taxon>
        <taxon>Alcaligenaceae</taxon>
        <taxon>Eoetvoesiella</taxon>
    </lineage>
</organism>
<comment type="catalytic activity">
    <reaction evidence="1 10">
        <text>(2R,3S)-3-isopropylmalate = (2S)-2-isopropylmalate</text>
        <dbReference type="Rhea" id="RHEA:32287"/>
        <dbReference type="ChEBI" id="CHEBI:1178"/>
        <dbReference type="ChEBI" id="CHEBI:35121"/>
        <dbReference type="EC" id="4.2.1.33"/>
    </reaction>
</comment>
<evidence type="ECO:0000259" key="11">
    <source>
        <dbReference type="Pfam" id="PF00694"/>
    </source>
</evidence>
<dbReference type="Pfam" id="PF00694">
    <property type="entry name" value="Aconitase_C"/>
    <property type="match status" value="1"/>
</dbReference>
<dbReference type="InterPro" id="IPR033940">
    <property type="entry name" value="IPMI_Swivel"/>
</dbReference>
<dbReference type="InterPro" id="IPR050075">
    <property type="entry name" value="LeuD"/>
</dbReference>
<keyword evidence="6 10" id="KW-0432">Leucine biosynthesis</keyword>
<evidence type="ECO:0000256" key="5">
    <source>
        <dbReference type="ARBA" id="ARBA00011271"/>
    </source>
</evidence>
<accession>A0A366HIE0</accession>
<dbReference type="PANTHER" id="PTHR43345:SF5">
    <property type="entry name" value="3-ISOPROPYLMALATE DEHYDRATASE SMALL SUBUNIT"/>
    <property type="match status" value="1"/>
</dbReference>
<dbReference type="OrthoDB" id="9777465at2"/>
<dbReference type="FunFam" id="3.20.19.10:FF:000003">
    <property type="entry name" value="3-isopropylmalate dehydratase small subunit"/>
    <property type="match status" value="1"/>
</dbReference>
<evidence type="ECO:0000256" key="1">
    <source>
        <dbReference type="ARBA" id="ARBA00000491"/>
    </source>
</evidence>
<keyword evidence="9 10" id="KW-0100">Branched-chain amino acid biosynthesis</keyword>
<dbReference type="InterPro" id="IPR015928">
    <property type="entry name" value="Aconitase/3IPM_dehydase_swvl"/>
</dbReference>
<dbReference type="UniPathway" id="UPA00048">
    <property type="reaction ID" value="UER00071"/>
</dbReference>
<keyword evidence="8 10" id="KW-0456">Lyase</keyword>
<dbReference type="RefSeq" id="WP_113932143.1">
    <property type="nucleotide sequence ID" value="NZ_JACCEU010000002.1"/>
</dbReference>
<name>A0A366HIE0_9BURK</name>
<evidence type="ECO:0000256" key="10">
    <source>
        <dbReference type="HAMAP-Rule" id="MF_01031"/>
    </source>
</evidence>
<comment type="function">
    <text evidence="2 10">Catalyzes the isomerization between 2-isopropylmalate and 3-isopropylmalate, via the formation of 2-isopropylmaleate.</text>
</comment>
<dbReference type="InterPro" id="IPR004431">
    <property type="entry name" value="3-IsopropMal_deHydase_ssu"/>
</dbReference>
<evidence type="ECO:0000256" key="7">
    <source>
        <dbReference type="ARBA" id="ARBA00022605"/>
    </source>
</evidence>
<dbReference type="CDD" id="cd01577">
    <property type="entry name" value="IPMI_Swivel"/>
    <property type="match status" value="1"/>
</dbReference>
<evidence type="ECO:0000256" key="3">
    <source>
        <dbReference type="ARBA" id="ARBA00004729"/>
    </source>
</evidence>
<dbReference type="GO" id="GO:0009316">
    <property type="term" value="C:3-isopropylmalate dehydratase complex"/>
    <property type="evidence" value="ECO:0007669"/>
    <property type="project" value="InterPro"/>
</dbReference>
<dbReference type="HAMAP" id="MF_01031">
    <property type="entry name" value="LeuD_type1"/>
    <property type="match status" value="1"/>
</dbReference>